<organism evidence="4 5">
    <name type="scientific">Calorimonas adulescens</name>
    <dbReference type="NCBI Taxonomy" id="2606906"/>
    <lineage>
        <taxon>Bacteria</taxon>
        <taxon>Bacillati</taxon>
        <taxon>Bacillota</taxon>
        <taxon>Clostridia</taxon>
        <taxon>Thermoanaerobacterales</taxon>
        <taxon>Thermoanaerobacteraceae</taxon>
        <taxon>Calorimonas</taxon>
    </lineage>
</organism>
<dbReference type="InterPro" id="IPR029069">
    <property type="entry name" value="HotDog_dom_sf"/>
</dbReference>
<keyword evidence="1 2" id="KW-0129">CBS domain</keyword>
<dbReference type="Gene3D" id="3.10.580.10">
    <property type="entry name" value="CBS-domain"/>
    <property type="match status" value="2"/>
</dbReference>
<comment type="caution">
    <text evidence="4">The sequence shown here is derived from an EMBL/GenBank/DDBJ whole genome shotgun (WGS) entry which is preliminary data.</text>
</comment>
<dbReference type="Proteomes" id="UP000322976">
    <property type="component" value="Unassembled WGS sequence"/>
</dbReference>
<dbReference type="InterPro" id="IPR036388">
    <property type="entry name" value="WH-like_DNA-bd_sf"/>
</dbReference>
<evidence type="ECO:0000256" key="2">
    <source>
        <dbReference type="PROSITE-ProRule" id="PRU00703"/>
    </source>
</evidence>
<dbReference type="Pfam" id="PF00571">
    <property type="entry name" value="CBS"/>
    <property type="match status" value="2"/>
</dbReference>
<protein>
    <submittedName>
        <fullName evidence="4">CBS domain-containing protein</fullName>
    </submittedName>
</protein>
<evidence type="ECO:0000313" key="4">
    <source>
        <dbReference type="EMBL" id="TZE83094.1"/>
    </source>
</evidence>
<dbReference type="Pfam" id="PF07085">
    <property type="entry name" value="DRTGG"/>
    <property type="match status" value="1"/>
</dbReference>
<feature type="domain" description="CBS" evidence="3">
    <location>
        <begin position="194"/>
        <end position="252"/>
    </location>
</feature>
<dbReference type="Gene3D" id="1.10.10.10">
    <property type="entry name" value="Winged helix-like DNA-binding domain superfamily/Winged helix DNA-binding domain"/>
    <property type="match status" value="1"/>
</dbReference>
<reference evidence="4 5" key="1">
    <citation type="submission" date="2019-08" db="EMBL/GenBank/DDBJ databases">
        <title>Calorimonas adulescens gen. nov., sp. nov., an anaerobic thermophilic bacterium from Sakhalin hot spring.</title>
        <authorList>
            <person name="Khomyakova M.A."/>
            <person name="Merkel A.Y."/>
            <person name="Novikov A."/>
            <person name="Bonch-Osmolovskaya E.A."/>
            <person name="Slobodkin A.I."/>
        </authorList>
    </citation>
    <scope>NUCLEOTIDE SEQUENCE [LARGE SCALE GENOMIC DNA]</scope>
    <source>
        <strain evidence="4 5">A05MB</strain>
    </source>
</reference>
<sequence>MTKHNEIISYIKQLEPGTRISVRGISISLGVSEGTAYRAIKEAENQGYVNTIPRVGTVRVEDNEEGDIEKFTYTEIVDIVGGTCTAGKDGLYKRVNKLFIGAMTPDIIEKYISPGDLLIIGNREDAQRIGLSKECGLLITGGFDCADEIKAWADELKIPVILTDYDTFTAATLINRAIYFKMRKKEILLVRDVMVESPRCLRPEDKVDTWRNTVLETGHTRFPVVNEKNELLGVVTSRDVADSSPDETIGNVMTKNPIATTPQMTVAYAAHTMVWQGIELMPVVEGKKLLGIISREDVIKAFQDMYNQPQVEQTIEDLLLKNFEATFEQNRAIFIGTVPSLMLSHGGMASFPSLSLLMAAAGLSAVIGNKRYEAEVENFNIFYVRPIQIDIKIFIEAKVIDMSRNFSKVEITVSSEDEILARGILSVRMFKSR</sequence>
<dbReference type="Gene3D" id="3.40.1390.20">
    <property type="entry name" value="HprK N-terminal domain-like"/>
    <property type="match status" value="1"/>
</dbReference>
<dbReference type="RefSeq" id="WP_149544290.1">
    <property type="nucleotide sequence ID" value="NZ_VTPS01000002.1"/>
</dbReference>
<feature type="domain" description="CBS" evidence="3">
    <location>
        <begin position="253"/>
        <end position="310"/>
    </location>
</feature>
<dbReference type="Gene3D" id="3.10.129.10">
    <property type="entry name" value="Hotdog Thioesterase"/>
    <property type="match status" value="1"/>
</dbReference>
<dbReference type="PROSITE" id="PS51371">
    <property type="entry name" value="CBS"/>
    <property type="match status" value="2"/>
</dbReference>
<name>A0A5D8QG16_9THEO</name>
<dbReference type="EMBL" id="VTPS01000002">
    <property type="protein sequence ID" value="TZE83094.1"/>
    <property type="molecule type" value="Genomic_DNA"/>
</dbReference>
<dbReference type="InterPro" id="IPR046342">
    <property type="entry name" value="CBS_dom_sf"/>
</dbReference>
<dbReference type="SUPFAM" id="SSF54631">
    <property type="entry name" value="CBS-domain pair"/>
    <property type="match status" value="1"/>
</dbReference>
<dbReference type="InterPro" id="IPR051257">
    <property type="entry name" value="Diverse_CBS-Domain"/>
</dbReference>
<dbReference type="AlphaFoldDB" id="A0A5D8QG16"/>
<dbReference type="InterPro" id="IPR000644">
    <property type="entry name" value="CBS_dom"/>
</dbReference>
<dbReference type="CDD" id="cd04596">
    <property type="entry name" value="CBS_pair_DRTGG_assoc"/>
    <property type="match status" value="1"/>
</dbReference>
<dbReference type="SUPFAM" id="SSF54637">
    <property type="entry name" value="Thioesterase/thiol ester dehydrase-isomerase"/>
    <property type="match status" value="1"/>
</dbReference>
<keyword evidence="5" id="KW-1185">Reference proteome</keyword>
<accession>A0A5D8QG16</accession>
<dbReference type="SMART" id="SM00116">
    <property type="entry name" value="CBS"/>
    <property type="match status" value="2"/>
</dbReference>
<evidence type="ECO:0000313" key="5">
    <source>
        <dbReference type="Proteomes" id="UP000322976"/>
    </source>
</evidence>
<dbReference type="InterPro" id="IPR010766">
    <property type="entry name" value="DRTGG"/>
</dbReference>
<dbReference type="SUPFAM" id="SSF46785">
    <property type="entry name" value="Winged helix' DNA-binding domain"/>
    <property type="match status" value="1"/>
</dbReference>
<dbReference type="PANTHER" id="PTHR43080">
    <property type="entry name" value="CBS DOMAIN-CONTAINING PROTEIN CBSX3, MITOCHONDRIAL"/>
    <property type="match status" value="1"/>
</dbReference>
<evidence type="ECO:0000256" key="1">
    <source>
        <dbReference type="ARBA" id="ARBA00023122"/>
    </source>
</evidence>
<gene>
    <name evidence="4" type="ORF">FWJ32_01865</name>
</gene>
<evidence type="ECO:0000259" key="3">
    <source>
        <dbReference type="PROSITE" id="PS51371"/>
    </source>
</evidence>
<dbReference type="InterPro" id="IPR028979">
    <property type="entry name" value="Ser_kin/Pase_Hpr-like_N_sf"/>
</dbReference>
<dbReference type="PANTHER" id="PTHR43080:SF2">
    <property type="entry name" value="CBS DOMAIN-CONTAINING PROTEIN"/>
    <property type="match status" value="1"/>
</dbReference>
<proteinExistence type="predicted"/>
<dbReference type="SUPFAM" id="SSF75138">
    <property type="entry name" value="HprK N-terminal domain-like"/>
    <property type="match status" value="1"/>
</dbReference>
<dbReference type="InterPro" id="IPR036390">
    <property type="entry name" value="WH_DNA-bd_sf"/>
</dbReference>